<gene>
    <name evidence="1" type="ORF">L1987_01844</name>
</gene>
<evidence type="ECO:0000313" key="1">
    <source>
        <dbReference type="EMBL" id="KAI3827761.1"/>
    </source>
</evidence>
<protein>
    <submittedName>
        <fullName evidence="1">Uncharacterized protein</fullName>
    </submittedName>
</protein>
<evidence type="ECO:0000313" key="2">
    <source>
        <dbReference type="Proteomes" id="UP001056120"/>
    </source>
</evidence>
<proteinExistence type="predicted"/>
<organism evidence="1 2">
    <name type="scientific">Smallanthus sonchifolius</name>
    <dbReference type="NCBI Taxonomy" id="185202"/>
    <lineage>
        <taxon>Eukaryota</taxon>
        <taxon>Viridiplantae</taxon>
        <taxon>Streptophyta</taxon>
        <taxon>Embryophyta</taxon>
        <taxon>Tracheophyta</taxon>
        <taxon>Spermatophyta</taxon>
        <taxon>Magnoliopsida</taxon>
        <taxon>eudicotyledons</taxon>
        <taxon>Gunneridae</taxon>
        <taxon>Pentapetalae</taxon>
        <taxon>asterids</taxon>
        <taxon>campanulids</taxon>
        <taxon>Asterales</taxon>
        <taxon>Asteraceae</taxon>
        <taxon>Asteroideae</taxon>
        <taxon>Heliantheae alliance</taxon>
        <taxon>Millerieae</taxon>
        <taxon>Smallanthus</taxon>
    </lineage>
</organism>
<name>A0ACB9K629_9ASTR</name>
<dbReference type="Proteomes" id="UP001056120">
    <property type="component" value="Linkage Group LG01"/>
</dbReference>
<keyword evidence="2" id="KW-1185">Reference proteome</keyword>
<dbReference type="EMBL" id="CM042018">
    <property type="protein sequence ID" value="KAI3827761.1"/>
    <property type="molecule type" value="Genomic_DNA"/>
</dbReference>
<reference evidence="1 2" key="2">
    <citation type="journal article" date="2022" name="Mol. Ecol. Resour.">
        <title>The genomes of chicory, endive, great burdock and yacon provide insights into Asteraceae paleo-polyploidization history and plant inulin production.</title>
        <authorList>
            <person name="Fan W."/>
            <person name="Wang S."/>
            <person name="Wang H."/>
            <person name="Wang A."/>
            <person name="Jiang F."/>
            <person name="Liu H."/>
            <person name="Zhao H."/>
            <person name="Xu D."/>
            <person name="Zhang Y."/>
        </authorList>
    </citation>
    <scope>NUCLEOTIDE SEQUENCE [LARGE SCALE GENOMIC DNA]</scope>
    <source>
        <strain evidence="2">cv. Yunnan</strain>
        <tissue evidence="1">Leaves</tissue>
    </source>
</reference>
<reference evidence="2" key="1">
    <citation type="journal article" date="2022" name="Mol. Ecol. Resour.">
        <title>The genomes of chicory, endive, great burdock and yacon provide insights into Asteraceae palaeo-polyploidization history and plant inulin production.</title>
        <authorList>
            <person name="Fan W."/>
            <person name="Wang S."/>
            <person name="Wang H."/>
            <person name="Wang A."/>
            <person name="Jiang F."/>
            <person name="Liu H."/>
            <person name="Zhao H."/>
            <person name="Xu D."/>
            <person name="Zhang Y."/>
        </authorList>
    </citation>
    <scope>NUCLEOTIDE SEQUENCE [LARGE SCALE GENOMIC DNA]</scope>
    <source>
        <strain evidence="2">cv. Yunnan</strain>
    </source>
</reference>
<comment type="caution">
    <text evidence="1">The sequence shown here is derived from an EMBL/GenBank/DDBJ whole genome shotgun (WGS) entry which is preliminary data.</text>
</comment>
<sequence>MLQQIGKEASFTNSESQSVVNNSLQVKNINDYSQQVHSNQGLAKSDKKIEFEAELVEEIGGCDVEKLLNKKSVKTVCGVGDIEFVSCHTVKEKVQHANHSLSSELGTIARHHVAGRGKTELMELWLLIWAANHVQQDALKVLLKHKIDPTIETKEDDGDELQLLFIFVVGWPLLAIWGYAKWKREIQALEWQYAISNLQATSINELIKLSGQIYEIGAFKEVQKFATELGPKLEKLDTQMTYDVKLDETTRPWALKQMILVGKGLEVNHEEFDDKTQL</sequence>
<accession>A0ACB9K629</accession>